<accession>A0A832SXP8</accession>
<gene>
    <name evidence="2" type="ORF">HA331_06020</name>
</gene>
<dbReference type="AlphaFoldDB" id="A0A832SXP8"/>
<dbReference type="CDD" id="cd04301">
    <property type="entry name" value="NAT_SF"/>
    <property type="match status" value="1"/>
</dbReference>
<proteinExistence type="predicted"/>
<dbReference type="Pfam" id="PF00583">
    <property type="entry name" value="Acetyltransf_1"/>
    <property type="match status" value="1"/>
</dbReference>
<dbReference type="InterPro" id="IPR039143">
    <property type="entry name" value="GNPNAT1-like"/>
</dbReference>
<feature type="domain" description="N-acetyltransferase" evidence="1">
    <location>
        <begin position="3"/>
        <end position="180"/>
    </location>
</feature>
<dbReference type="PANTHER" id="PTHR13355">
    <property type="entry name" value="GLUCOSAMINE 6-PHOSPHATE N-ACETYLTRANSFERASE"/>
    <property type="match status" value="1"/>
</dbReference>
<dbReference type="SUPFAM" id="SSF55729">
    <property type="entry name" value="Acyl-CoA N-acyltransferases (Nat)"/>
    <property type="match status" value="1"/>
</dbReference>
<organism evidence="2 3">
    <name type="scientific">Pyrococcus horikoshii</name>
    <dbReference type="NCBI Taxonomy" id="53953"/>
    <lineage>
        <taxon>Archaea</taxon>
        <taxon>Methanobacteriati</taxon>
        <taxon>Methanobacteriota</taxon>
        <taxon>Thermococci</taxon>
        <taxon>Thermococcales</taxon>
        <taxon>Thermococcaceae</taxon>
        <taxon>Pyrococcus</taxon>
    </lineage>
</organism>
<dbReference type="OMA" id="EGCIPEL"/>
<reference evidence="2" key="1">
    <citation type="journal article" date="2020" name="bioRxiv">
        <title>A rank-normalized archaeal taxonomy based on genome phylogeny resolves widespread incomplete and uneven classifications.</title>
        <authorList>
            <person name="Rinke C."/>
            <person name="Chuvochina M."/>
            <person name="Mussig A.J."/>
            <person name="Chaumeil P.-A."/>
            <person name="Waite D.W."/>
            <person name="Whitman W.B."/>
            <person name="Parks D.H."/>
            <person name="Hugenholtz P."/>
        </authorList>
    </citation>
    <scope>NUCLEOTIDE SEQUENCE</scope>
    <source>
        <strain evidence="2">UBA8834</strain>
    </source>
</reference>
<sequence>MSIKVRIASLDDVKGIVEVYCSSVSKWVKYINGKEVEAKYDDLTVAERWSHGGPWMSIETCAINITNLLINDQYPLVAELNGKIVGELELYIGEEKSLLGKCGYIDVLEVHKDYRKRGVGKALVNKAVEIAKEHECDTVAVWPVKEAVGFYRKCGISEIAYRIVHVEINLNEISAKVQEQYSTTSFPNNYDIIKDMTFVTPRIYSSFAAWIKSRWGYAIEKNRTSIEGCIPELNTCYIIKGLWNNKSAAKLFLWVEDIASINQVLNEIFGIAKKKGITRLHLLIDENVYREIVNKYPHRVLEHEVLLMKKVR</sequence>
<keyword evidence="2" id="KW-0808">Transferase</keyword>
<evidence type="ECO:0000313" key="2">
    <source>
        <dbReference type="EMBL" id="HII61290.1"/>
    </source>
</evidence>
<dbReference type="GO" id="GO:0008080">
    <property type="term" value="F:N-acetyltransferase activity"/>
    <property type="evidence" value="ECO:0007669"/>
    <property type="project" value="TreeGrafter"/>
</dbReference>
<dbReference type="PANTHER" id="PTHR13355:SF15">
    <property type="entry name" value="GCN5-RELATED N-ACETYLTRANSFERASE 3, CHLOROPLASTIC"/>
    <property type="match status" value="1"/>
</dbReference>
<dbReference type="GeneID" id="1443182"/>
<dbReference type="InterPro" id="IPR016181">
    <property type="entry name" value="Acyl_CoA_acyltransferase"/>
</dbReference>
<evidence type="ECO:0000313" key="3">
    <source>
        <dbReference type="Proteomes" id="UP000617544"/>
    </source>
</evidence>
<dbReference type="Proteomes" id="UP000617544">
    <property type="component" value="Unassembled WGS sequence"/>
</dbReference>
<dbReference type="PROSITE" id="PS51186">
    <property type="entry name" value="GNAT"/>
    <property type="match status" value="1"/>
</dbReference>
<dbReference type="InterPro" id="IPR000182">
    <property type="entry name" value="GNAT_dom"/>
</dbReference>
<dbReference type="Gene3D" id="3.40.630.30">
    <property type="match status" value="1"/>
</dbReference>
<comment type="caution">
    <text evidence="2">The sequence shown here is derived from an EMBL/GenBank/DDBJ whole genome shotgun (WGS) entry which is preliminary data.</text>
</comment>
<protein>
    <submittedName>
        <fullName evidence="2">GNAT family N-acetyltransferase</fullName>
    </submittedName>
</protein>
<name>A0A832SXP8_PYRHR</name>
<dbReference type="RefSeq" id="WP_010884947.1">
    <property type="nucleotide sequence ID" value="NZ_DUJN01000005.1"/>
</dbReference>
<evidence type="ECO:0000259" key="1">
    <source>
        <dbReference type="PROSITE" id="PS51186"/>
    </source>
</evidence>
<dbReference type="EMBL" id="DUJN01000005">
    <property type="protein sequence ID" value="HII61290.1"/>
    <property type="molecule type" value="Genomic_DNA"/>
</dbReference>